<evidence type="ECO:0000313" key="1">
    <source>
        <dbReference type="EMBL" id="MBB6634840.1"/>
    </source>
</evidence>
<comment type="caution">
    <text evidence="1">The sequence shown here is derived from an EMBL/GenBank/DDBJ whole genome shotgun (WGS) entry which is preliminary data.</text>
</comment>
<dbReference type="Proteomes" id="UP000535838">
    <property type="component" value="Unassembled WGS sequence"/>
</dbReference>
<gene>
    <name evidence="1" type="ORF">H7B67_12035</name>
</gene>
<reference evidence="1 2" key="1">
    <citation type="submission" date="2020-08" db="EMBL/GenBank/DDBJ databases">
        <title>Cohnella phylogeny.</title>
        <authorList>
            <person name="Dunlap C."/>
        </authorList>
    </citation>
    <scope>NUCLEOTIDE SEQUENCE [LARGE SCALE GENOMIC DNA]</scope>
    <source>
        <strain evidence="1 2">DSM 25241</strain>
    </source>
</reference>
<organism evidence="1 2">
    <name type="scientific">Cohnella thailandensis</name>
    <dbReference type="NCBI Taxonomy" id="557557"/>
    <lineage>
        <taxon>Bacteria</taxon>
        <taxon>Bacillati</taxon>
        <taxon>Bacillota</taxon>
        <taxon>Bacilli</taxon>
        <taxon>Bacillales</taxon>
        <taxon>Paenibacillaceae</taxon>
        <taxon>Cohnella</taxon>
    </lineage>
</organism>
<name>A0A841SYC2_9BACL</name>
<evidence type="ECO:0008006" key="3">
    <source>
        <dbReference type="Google" id="ProtNLM"/>
    </source>
</evidence>
<dbReference type="EMBL" id="JACJVQ010000008">
    <property type="protein sequence ID" value="MBB6634840.1"/>
    <property type="molecule type" value="Genomic_DNA"/>
</dbReference>
<dbReference type="AlphaFoldDB" id="A0A841SYC2"/>
<proteinExistence type="predicted"/>
<evidence type="ECO:0000313" key="2">
    <source>
        <dbReference type="Proteomes" id="UP000535838"/>
    </source>
</evidence>
<sequence length="158" mass="18164">MIVWSIASTEEEQADGAMFLCRNAERLGTPFKWSTVIHLLIYTLEDNGLLIGKDESGAVVSAVAYTAGAEDDRYKDRARIQVHLLYIEDRWRGGAVLLAGYRALLKHLRQSQAGWREIVFYAGPTEENRRRFRKRAELLKTVQRPSGEMDFYLFVPLR</sequence>
<accession>A0A841SYC2</accession>
<protein>
    <recommendedName>
        <fullName evidence="3">GNAT family N-acetyltransferase</fullName>
    </recommendedName>
</protein>
<dbReference type="RefSeq" id="WP_185120073.1">
    <property type="nucleotide sequence ID" value="NZ_JACJVQ010000008.1"/>
</dbReference>
<keyword evidence="2" id="KW-1185">Reference proteome</keyword>